<dbReference type="AlphaFoldDB" id="A0A8S1W3T5"/>
<dbReference type="GO" id="GO:0000045">
    <property type="term" value="P:autophagosome assembly"/>
    <property type="evidence" value="ECO:0007669"/>
    <property type="project" value="TreeGrafter"/>
</dbReference>
<evidence type="ECO:0000313" key="8">
    <source>
        <dbReference type="Proteomes" id="UP000683925"/>
    </source>
</evidence>
<dbReference type="GO" id="GO:0005776">
    <property type="term" value="C:autophagosome"/>
    <property type="evidence" value="ECO:0007669"/>
    <property type="project" value="TreeGrafter"/>
</dbReference>
<dbReference type="OMA" id="IECYLAK"/>
<evidence type="ECO:0000256" key="4">
    <source>
        <dbReference type="ARBA" id="ARBA00022840"/>
    </source>
</evidence>
<keyword evidence="2" id="KW-0547">Nucleotide-binding</keyword>
<dbReference type="GO" id="GO:0004674">
    <property type="term" value="F:protein serine/threonine kinase activity"/>
    <property type="evidence" value="ECO:0007669"/>
    <property type="project" value="InterPro"/>
</dbReference>
<dbReference type="InterPro" id="IPR008271">
    <property type="entry name" value="Ser/Thr_kinase_AS"/>
</dbReference>
<dbReference type="GO" id="GO:0010506">
    <property type="term" value="P:regulation of autophagy"/>
    <property type="evidence" value="ECO:0007669"/>
    <property type="project" value="InterPro"/>
</dbReference>
<keyword evidence="8" id="KW-1185">Reference proteome</keyword>
<dbReference type="PROSITE" id="PS00108">
    <property type="entry name" value="PROTEIN_KINASE_ST"/>
    <property type="match status" value="1"/>
</dbReference>
<dbReference type="CDD" id="cd00180">
    <property type="entry name" value="PKc"/>
    <property type="match status" value="1"/>
</dbReference>
<dbReference type="GO" id="GO:0005829">
    <property type="term" value="C:cytosol"/>
    <property type="evidence" value="ECO:0007669"/>
    <property type="project" value="TreeGrafter"/>
</dbReference>
<accession>A0A8S1W3T5</accession>
<evidence type="ECO:0000256" key="5">
    <source>
        <dbReference type="SAM" id="MobiDB-lite"/>
    </source>
</evidence>
<keyword evidence="1" id="KW-0808">Transferase</keyword>
<reference evidence="7" key="1">
    <citation type="submission" date="2021-01" db="EMBL/GenBank/DDBJ databases">
        <authorList>
            <consortium name="Genoscope - CEA"/>
            <person name="William W."/>
        </authorList>
    </citation>
    <scope>NUCLEOTIDE SEQUENCE</scope>
</reference>
<feature type="region of interest" description="Disordered" evidence="5">
    <location>
        <begin position="286"/>
        <end position="309"/>
    </location>
</feature>
<dbReference type="InterPro" id="IPR045269">
    <property type="entry name" value="Atg1-like"/>
</dbReference>
<dbReference type="PANTHER" id="PTHR24348:SF22">
    <property type="entry name" value="NON-SPECIFIC SERINE_THREONINE PROTEIN KINASE"/>
    <property type="match status" value="1"/>
</dbReference>
<evidence type="ECO:0000313" key="7">
    <source>
        <dbReference type="EMBL" id="CAD8182749.1"/>
    </source>
</evidence>
<sequence>MFDRTKKFVDVDGFKIDLSTEFGHGAFSRCYRCKNPDYQMDQCVKMIQLSQNSVDMYYREIEIVEKLIQTDCENLVKILHVSKQKNYCFIFMEYCHQGDLQKFLMKFQQSNGYLGINMILSILEQLIQGYKVLYQNRIIHRDIKPANIFLGNIGVFQLADYGAGRILDNPEELLMRSGIGTPVYAAPQVNLGEDYTNKCDVYSLGVVIYEMIYSKYPIYAASLDQYFEALKKTKDKKIQITEFPKNLEGTPQEKEKLFQFLSQSLIYDESSRISWEELFEMFPSQNSKISSESNTKENQISEQRSNASYKEKVKSQISISNDNLQSTIESDLQSSCKMFQQSSIMFNQFISELIEDQEKKDMPVKQISSNFEGDSQIQSQITDNILMRFIECYLAKCTLFAENLFFKNNSFLEFLENIDNRDLYRQYISRLYYYLLLLSGYQFSCIFNIYNLMFQSQKYWDELEITKQLSQIDKNFVENQIELLLKDKTEELRVQKKFIKQLYIQSKLTFQRLERKVEDYQKKYNINFYLEEILSNQFSPKQYYNQYKKTFIELNSGYSFEDESEFLMEHNIYHLAYSIDFFRFEEKFDDLLQILDFDYKKVVQLPDNKETLQQVIKNYFTDLKMQKH</sequence>
<dbReference type="GO" id="GO:0000407">
    <property type="term" value="C:phagophore assembly site"/>
    <property type="evidence" value="ECO:0007669"/>
    <property type="project" value="TreeGrafter"/>
</dbReference>
<gene>
    <name evidence="7" type="ORF">POCTA_138.1.T0790199</name>
</gene>
<comment type="caution">
    <text evidence="7">The sequence shown here is derived from an EMBL/GenBank/DDBJ whole genome shotgun (WGS) entry which is preliminary data.</text>
</comment>
<dbReference type="Pfam" id="PF00069">
    <property type="entry name" value="Pkinase"/>
    <property type="match status" value="1"/>
</dbReference>
<proteinExistence type="predicted"/>
<dbReference type="InterPro" id="IPR000719">
    <property type="entry name" value="Prot_kinase_dom"/>
</dbReference>
<keyword evidence="4" id="KW-0067">ATP-binding</keyword>
<dbReference type="GO" id="GO:0005524">
    <property type="term" value="F:ATP binding"/>
    <property type="evidence" value="ECO:0007669"/>
    <property type="project" value="UniProtKB-KW"/>
</dbReference>
<evidence type="ECO:0000256" key="3">
    <source>
        <dbReference type="ARBA" id="ARBA00022777"/>
    </source>
</evidence>
<protein>
    <recommendedName>
        <fullName evidence="6">Protein kinase domain-containing protein</fullName>
    </recommendedName>
</protein>
<evidence type="ECO:0000259" key="6">
    <source>
        <dbReference type="PROSITE" id="PS50011"/>
    </source>
</evidence>
<feature type="domain" description="Protein kinase" evidence="6">
    <location>
        <begin position="16"/>
        <end position="289"/>
    </location>
</feature>
<dbReference type="OrthoDB" id="310522at2759"/>
<dbReference type="GO" id="GO:0016020">
    <property type="term" value="C:membrane"/>
    <property type="evidence" value="ECO:0007669"/>
    <property type="project" value="TreeGrafter"/>
</dbReference>
<evidence type="ECO:0000256" key="2">
    <source>
        <dbReference type="ARBA" id="ARBA00022741"/>
    </source>
</evidence>
<dbReference type="PANTHER" id="PTHR24348">
    <property type="entry name" value="SERINE/THREONINE-PROTEIN KINASE UNC-51-RELATED"/>
    <property type="match status" value="1"/>
</dbReference>
<dbReference type="PROSITE" id="PS50011">
    <property type="entry name" value="PROTEIN_KINASE_DOM"/>
    <property type="match status" value="1"/>
</dbReference>
<evidence type="ECO:0000256" key="1">
    <source>
        <dbReference type="ARBA" id="ARBA00022679"/>
    </source>
</evidence>
<organism evidence="7 8">
    <name type="scientific">Paramecium octaurelia</name>
    <dbReference type="NCBI Taxonomy" id="43137"/>
    <lineage>
        <taxon>Eukaryota</taxon>
        <taxon>Sar</taxon>
        <taxon>Alveolata</taxon>
        <taxon>Ciliophora</taxon>
        <taxon>Intramacronucleata</taxon>
        <taxon>Oligohymenophorea</taxon>
        <taxon>Peniculida</taxon>
        <taxon>Parameciidae</taxon>
        <taxon>Paramecium</taxon>
    </lineage>
</organism>
<dbReference type="EMBL" id="CAJJDP010000078">
    <property type="protein sequence ID" value="CAD8182749.1"/>
    <property type="molecule type" value="Genomic_DNA"/>
</dbReference>
<name>A0A8S1W3T5_PAROT</name>
<dbReference type="Proteomes" id="UP000683925">
    <property type="component" value="Unassembled WGS sequence"/>
</dbReference>
<dbReference type="SMART" id="SM00220">
    <property type="entry name" value="S_TKc"/>
    <property type="match status" value="1"/>
</dbReference>
<feature type="compositionally biased region" description="Polar residues" evidence="5">
    <location>
        <begin position="286"/>
        <end position="308"/>
    </location>
</feature>
<keyword evidence="3" id="KW-0418">Kinase</keyword>